<dbReference type="EMBL" id="JAHLEM010000091">
    <property type="protein sequence ID" value="MBU3864530.1"/>
    <property type="molecule type" value="Genomic_DNA"/>
</dbReference>
<dbReference type="PROSITE" id="PS00211">
    <property type="entry name" value="ABC_TRANSPORTER_1"/>
    <property type="match status" value="1"/>
</dbReference>
<evidence type="ECO:0000256" key="2">
    <source>
        <dbReference type="ARBA" id="ARBA00022741"/>
    </source>
</evidence>
<proteinExistence type="predicted"/>
<dbReference type="PANTHER" id="PTHR43776:SF8">
    <property type="entry name" value="ABC TRANSPORTER, ATP-BINDING PROTEIN"/>
    <property type="match status" value="1"/>
</dbReference>
<dbReference type="InterPro" id="IPR003439">
    <property type="entry name" value="ABC_transporter-like_ATP-bd"/>
</dbReference>
<evidence type="ECO:0000259" key="4">
    <source>
        <dbReference type="PROSITE" id="PS50893"/>
    </source>
</evidence>
<feature type="domain" description="ABC transporter" evidence="4">
    <location>
        <begin position="19"/>
        <end position="264"/>
    </location>
</feature>
<evidence type="ECO:0000313" key="6">
    <source>
        <dbReference type="Proteomes" id="UP000720508"/>
    </source>
</evidence>
<accession>A0ABS6CCC0</accession>
<dbReference type="SMART" id="SM00382">
    <property type="entry name" value="AAA"/>
    <property type="match status" value="1"/>
</dbReference>
<comment type="caution">
    <text evidence="5">The sequence shown here is derived from an EMBL/GenBank/DDBJ whole genome shotgun (WGS) entry which is preliminary data.</text>
</comment>
<gene>
    <name evidence="5" type="ORF">KN815_10710</name>
</gene>
<evidence type="ECO:0000256" key="1">
    <source>
        <dbReference type="ARBA" id="ARBA00022448"/>
    </source>
</evidence>
<organism evidence="5 6">
    <name type="scientific">Streptomyces niphimycinicus</name>
    <dbReference type="NCBI Taxonomy" id="2842201"/>
    <lineage>
        <taxon>Bacteria</taxon>
        <taxon>Bacillati</taxon>
        <taxon>Actinomycetota</taxon>
        <taxon>Actinomycetes</taxon>
        <taxon>Kitasatosporales</taxon>
        <taxon>Streptomycetaceae</taxon>
        <taxon>Streptomyces</taxon>
    </lineage>
</organism>
<evidence type="ECO:0000256" key="3">
    <source>
        <dbReference type="ARBA" id="ARBA00022840"/>
    </source>
</evidence>
<dbReference type="RefSeq" id="WP_216341540.1">
    <property type="nucleotide sequence ID" value="NZ_JAHLEM010000091.1"/>
</dbReference>
<reference evidence="5 6" key="1">
    <citation type="submission" date="2021-06" db="EMBL/GenBank/DDBJ databases">
        <authorList>
            <person name="Pan X."/>
        </authorList>
    </citation>
    <scope>NUCLEOTIDE SEQUENCE [LARGE SCALE GENOMIC DNA]</scope>
    <source>
        <strain evidence="5 6">4503</strain>
    </source>
</reference>
<dbReference type="PANTHER" id="PTHR43776">
    <property type="entry name" value="TRANSPORT ATP-BINDING PROTEIN"/>
    <property type="match status" value="1"/>
</dbReference>
<keyword evidence="1" id="KW-0813">Transport</keyword>
<sequence length="357" mass="39364">MTARKTPVPTPVLEAVGVTRHFDVSGVLGRTQVVRAVENADLTLHRGEIVALVGESGSGKTTLARLLALFHPVTDGEIRLEGTVVRPGTKAAKAYHSSVQMIFQDPFGSLNSMRRVRHNIERALRLHGHAAASKAERRQQVLELLERVNLTPAEHFIDKLPHELSGGQRQRVVIARALAVRPSVLLGDEPISMLDVSIRLDMLNLLARLRDEDGLSLLYITHDIAGARYLADRVCVMYAGQLVESGPTEEVIQHPKHPYTRLLLESSPDPERLMNPELGSAFDRTVSPGEPPSLVSPPPGCRFHPRCPSARDECRRAFPGRTEFPSGQWTHCWLHGSGGNRLTAPSNTGDHQADQRR</sequence>
<dbReference type="Proteomes" id="UP000720508">
    <property type="component" value="Unassembled WGS sequence"/>
</dbReference>
<dbReference type="InterPro" id="IPR013563">
    <property type="entry name" value="Oligopep_ABC_C"/>
</dbReference>
<dbReference type="Pfam" id="PF08352">
    <property type="entry name" value="oligo_HPY"/>
    <property type="match status" value="1"/>
</dbReference>
<keyword evidence="3 5" id="KW-0067">ATP-binding</keyword>
<dbReference type="InterPro" id="IPR050319">
    <property type="entry name" value="ABC_transp_ATP-bind"/>
</dbReference>
<protein>
    <submittedName>
        <fullName evidence="5">ABC transporter ATP-binding protein</fullName>
    </submittedName>
</protein>
<dbReference type="NCBIfam" id="TIGR01727">
    <property type="entry name" value="oligo_HPY"/>
    <property type="match status" value="1"/>
</dbReference>
<evidence type="ECO:0000313" key="5">
    <source>
        <dbReference type="EMBL" id="MBU3864530.1"/>
    </source>
</evidence>
<dbReference type="InterPro" id="IPR003593">
    <property type="entry name" value="AAA+_ATPase"/>
</dbReference>
<keyword evidence="6" id="KW-1185">Reference proteome</keyword>
<dbReference type="CDD" id="cd03257">
    <property type="entry name" value="ABC_NikE_OppD_transporters"/>
    <property type="match status" value="1"/>
</dbReference>
<dbReference type="Pfam" id="PF00005">
    <property type="entry name" value="ABC_tran"/>
    <property type="match status" value="1"/>
</dbReference>
<dbReference type="InterPro" id="IPR017871">
    <property type="entry name" value="ABC_transporter-like_CS"/>
</dbReference>
<keyword evidence="2" id="KW-0547">Nucleotide-binding</keyword>
<name>A0ABS6CCC0_9ACTN</name>
<dbReference type="PROSITE" id="PS50893">
    <property type="entry name" value="ABC_TRANSPORTER_2"/>
    <property type="match status" value="1"/>
</dbReference>
<dbReference type="GO" id="GO:0005524">
    <property type="term" value="F:ATP binding"/>
    <property type="evidence" value="ECO:0007669"/>
    <property type="project" value="UniProtKB-KW"/>
</dbReference>